<dbReference type="Proteomes" id="UP000053989">
    <property type="component" value="Unassembled WGS sequence"/>
</dbReference>
<dbReference type="AlphaFoldDB" id="A0A0C3DNB6"/>
<organism evidence="2 3">
    <name type="scientific">Scleroderma citrinum Foug A</name>
    <dbReference type="NCBI Taxonomy" id="1036808"/>
    <lineage>
        <taxon>Eukaryota</taxon>
        <taxon>Fungi</taxon>
        <taxon>Dikarya</taxon>
        <taxon>Basidiomycota</taxon>
        <taxon>Agaricomycotina</taxon>
        <taxon>Agaricomycetes</taxon>
        <taxon>Agaricomycetidae</taxon>
        <taxon>Boletales</taxon>
        <taxon>Sclerodermatineae</taxon>
        <taxon>Sclerodermataceae</taxon>
        <taxon>Scleroderma</taxon>
    </lineage>
</organism>
<name>A0A0C3DNB6_9AGAM</name>
<dbReference type="InParanoid" id="A0A0C3DNB6"/>
<dbReference type="EMBL" id="KN822097">
    <property type="protein sequence ID" value="KIM57724.1"/>
    <property type="molecule type" value="Genomic_DNA"/>
</dbReference>
<accession>A0A0C3DNB6</accession>
<reference evidence="3" key="2">
    <citation type="submission" date="2015-01" db="EMBL/GenBank/DDBJ databases">
        <title>Evolutionary Origins and Diversification of the Mycorrhizal Mutualists.</title>
        <authorList>
            <consortium name="DOE Joint Genome Institute"/>
            <consortium name="Mycorrhizal Genomics Consortium"/>
            <person name="Kohler A."/>
            <person name="Kuo A."/>
            <person name="Nagy L.G."/>
            <person name="Floudas D."/>
            <person name="Copeland A."/>
            <person name="Barry K.W."/>
            <person name="Cichocki N."/>
            <person name="Veneault-Fourrey C."/>
            <person name="LaButti K."/>
            <person name="Lindquist E.A."/>
            <person name="Lipzen A."/>
            <person name="Lundell T."/>
            <person name="Morin E."/>
            <person name="Murat C."/>
            <person name="Riley R."/>
            <person name="Ohm R."/>
            <person name="Sun H."/>
            <person name="Tunlid A."/>
            <person name="Henrissat B."/>
            <person name="Grigoriev I.V."/>
            <person name="Hibbett D.S."/>
            <person name="Martin F."/>
        </authorList>
    </citation>
    <scope>NUCLEOTIDE SEQUENCE [LARGE SCALE GENOMIC DNA]</scope>
    <source>
        <strain evidence="3">Foug A</strain>
    </source>
</reference>
<evidence type="ECO:0000256" key="1">
    <source>
        <dbReference type="SAM" id="MobiDB-lite"/>
    </source>
</evidence>
<sequence length="55" mass="5618">MGQFTQSVQSPPVPPPGYTPQNKGQSPKASDSQKAKQSNGTSSAKSPSSSNAAKK</sequence>
<dbReference type="HOGENOM" id="CLU_3033753_0_0_1"/>
<evidence type="ECO:0000313" key="3">
    <source>
        <dbReference type="Proteomes" id="UP000053989"/>
    </source>
</evidence>
<feature type="compositionally biased region" description="Polar residues" evidence="1">
    <location>
        <begin position="19"/>
        <end position="41"/>
    </location>
</feature>
<proteinExistence type="predicted"/>
<reference evidence="2 3" key="1">
    <citation type="submission" date="2014-04" db="EMBL/GenBank/DDBJ databases">
        <authorList>
            <consortium name="DOE Joint Genome Institute"/>
            <person name="Kuo A."/>
            <person name="Kohler A."/>
            <person name="Nagy L.G."/>
            <person name="Floudas D."/>
            <person name="Copeland A."/>
            <person name="Barry K.W."/>
            <person name="Cichocki N."/>
            <person name="Veneault-Fourrey C."/>
            <person name="LaButti K."/>
            <person name="Lindquist E.A."/>
            <person name="Lipzen A."/>
            <person name="Lundell T."/>
            <person name="Morin E."/>
            <person name="Murat C."/>
            <person name="Sun H."/>
            <person name="Tunlid A."/>
            <person name="Henrissat B."/>
            <person name="Grigoriev I.V."/>
            <person name="Hibbett D.S."/>
            <person name="Martin F."/>
            <person name="Nordberg H.P."/>
            <person name="Cantor M.N."/>
            <person name="Hua S.X."/>
        </authorList>
    </citation>
    <scope>NUCLEOTIDE SEQUENCE [LARGE SCALE GENOMIC DNA]</scope>
    <source>
        <strain evidence="2 3">Foug A</strain>
    </source>
</reference>
<feature type="region of interest" description="Disordered" evidence="1">
    <location>
        <begin position="1"/>
        <end position="55"/>
    </location>
</feature>
<feature type="compositionally biased region" description="Low complexity" evidence="1">
    <location>
        <begin position="1"/>
        <end position="10"/>
    </location>
</feature>
<evidence type="ECO:0000313" key="2">
    <source>
        <dbReference type="EMBL" id="KIM57724.1"/>
    </source>
</evidence>
<gene>
    <name evidence="2" type="ORF">SCLCIDRAFT_1219244</name>
</gene>
<keyword evidence="3" id="KW-1185">Reference proteome</keyword>
<feature type="compositionally biased region" description="Low complexity" evidence="1">
    <location>
        <begin position="42"/>
        <end position="55"/>
    </location>
</feature>
<protein>
    <submittedName>
        <fullName evidence="2">Uncharacterized protein</fullName>
    </submittedName>
</protein>